<keyword evidence="5" id="KW-1015">Disulfide bond</keyword>
<dbReference type="InterPro" id="IPR022353">
    <property type="entry name" value="Insulin_CS"/>
</dbReference>
<feature type="domain" description="Insulin-like" evidence="8">
    <location>
        <begin position="28"/>
        <end position="127"/>
    </location>
</feature>
<dbReference type="PANTHER" id="PTHR13647">
    <property type="entry name" value="INSULIN-LIKE PEPTIDE 2-RELATED"/>
    <property type="match status" value="1"/>
</dbReference>
<organism evidence="9 10">
    <name type="scientific">Pseudolycoriella hygida</name>
    <dbReference type="NCBI Taxonomy" id="35572"/>
    <lineage>
        <taxon>Eukaryota</taxon>
        <taxon>Metazoa</taxon>
        <taxon>Ecdysozoa</taxon>
        <taxon>Arthropoda</taxon>
        <taxon>Hexapoda</taxon>
        <taxon>Insecta</taxon>
        <taxon>Pterygota</taxon>
        <taxon>Neoptera</taxon>
        <taxon>Endopterygota</taxon>
        <taxon>Diptera</taxon>
        <taxon>Nematocera</taxon>
        <taxon>Sciaroidea</taxon>
        <taxon>Sciaridae</taxon>
        <taxon>Pseudolycoriella</taxon>
    </lineage>
</organism>
<dbReference type="PANTHER" id="PTHR13647:SF4">
    <property type="entry name" value="INSULIN-LIKE PEPTIDE 1-RELATED"/>
    <property type="match status" value="1"/>
</dbReference>
<evidence type="ECO:0000313" key="9">
    <source>
        <dbReference type="EMBL" id="KAJ6631723.1"/>
    </source>
</evidence>
<dbReference type="SMART" id="SM00078">
    <property type="entry name" value="IlGF"/>
    <property type="match status" value="1"/>
</dbReference>
<keyword evidence="4 7" id="KW-0732">Signal</keyword>
<evidence type="ECO:0000259" key="8">
    <source>
        <dbReference type="SMART" id="SM00078"/>
    </source>
</evidence>
<protein>
    <recommendedName>
        <fullName evidence="8">Insulin-like domain-containing protein</fullName>
    </recommendedName>
</protein>
<dbReference type="Pfam" id="PF00049">
    <property type="entry name" value="Insulin"/>
    <property type="match status" value="1"/>
</dbReference>
<dbReference type="InterPro" id="IPR016179">
    <property type="entry name" value="Insulin-like"/>
</dbReference>
<dbReference type="OrthoDB" id="10019596at2759"/>
<evidence type="ECO:0000313" key="10">
    <source>
        <dbReference type="Proteomes" id="UP001151699"/>
    </source>
</evidence>
<keyword evidence="6" id="KW-0964">Secreted</keyword>
<dbReference type="InterPro" id="IPR022352">
    <property type="entry name" value="Ins/IGF/rlx"/>
</dbReference>
<proteinExistence type="inferred from homology"/>
<dbReference type="GO" id="GO:0005179">
    <property type="term" value="F:hormone activity"/>
    <property type="evidence" value="ECO:0007669"/>
    <property type="project" value="InterPro"/>
</dbReference>
<sequence>MASSKTMIFQMALLLQIIILISATDRRQKFCGQLLTDNLQRICDGKYATRSTLNKRTYSNEGEDIEYKTDDITYPSFAYQSVPFAYPYGSISALSPRIRRSLSFMRRGVVYECCLNPCTDAVLAQYCN</sequence>
<evidence type="ECO:0000256" key="4">
    <source>
        <dbReference type="ARBA" id="ARBA00022729"/>
    </source>
</evidence>
<evidence type="ECO:0000256" key="2">
    <source>
        <dbReference type="ARBA" id="ARBA00011207"/>
    </source>
</evidence>
<dbReference type="SUPFAM" id="SSF56994">
    <property type="entry name" value="Insulin-like"/>
    <property type="match status" value="1"/>
</dbReference>
<comment type="similarity">
    <text evidence="1 6">Belongs to the insulin family.</text>
</comment>
<evidence type="ECO:0000256" key="5">
    <source>
        <dbReference type="ARBA" id="ARBA00023157"/>
    </source>
</evidence>
<comment type="caution">
    <text evidence="9">The sequence shown here is derived from an EMBL/GenBank/DDBJ whole genome shotgun (WGS) entry which is preliminary data.</text>
</comment>
<evidence type="ECO:0000256" key="7">
    <source>
        <dbReference type="SAM" id="SignalP"/>
    </source>
</evidence>
<dbReference type="Gene3D" id="1.10.100.10">
    <property type="entry name" value="Insulin-like"/>
    <property type="match status" value="1"/>
</dbReference>
<dbReference type="GO" id="GO:0005576">
    <property type="term" value="C:extracellular region"/>
    <property type="evidence" value="ECO:0007669"/>
    <property type="project" value="UniProtKB-SubCell"/>
</dbReference>
<dbReference type="Proteomes" id="UP001151699">
    <property type="component" value="Unassembled WGS sequence"/>
</dbReference>
<keyword evidence="3" id="KW-0165">Cleavage on pair of basic residues</keyword>
<evidence type="ECO:0000256" key="6">
    <source>
        <dbReference type="RuleBase" id="RU000406"/>
    </source>
</evidence>
<dbReference type="AlphaFoldDB" id="A0A9Q0MN68"/>
<name>A0A9Q0MN68_9DIPT</name>
<dbReference type="InterPro" id="IPR036438">
    <property type="entry name" value="Insulin-like_sf"/>
</dbReference>
<reference evidence="9" key="1">
    <citation type="submission" date="2022-07" db="EMBL/GenBank/DDBJ databases">
        <authorList>
            <person name="Trinca V."/>
            <person name="Uliana J.V.C."/>
            <person name="Torres T.T."/>
            <person name="Ward R.J."/>
            <person name="Monesi N."/>
        </authorList>
    </citation>
    <scope>NUCLEOTIDE SEQUENCE</scope>
    <source>
        <strain evidence="9">HSMRA1968</strain>
        <tissue evidence="9">Whole embryos</tissue>
    </source>
</reference>
<comment type="subcellular location">
    <subcellularLocation>
        <location evidence="6">Secreted</location>
    </subcellularLocation>
</comment>
<evidence type="ECO:0000256" key="3">
    <source>
        <dbReference type="ARBA" id="ARBA00022685"/>
    </source>
</evidence>
<feature type="chain" id="PRO_5040481437" description="Insulin-like domain-containing protein" evidence="7">
    <location>
        <begin position="24"/>
        <end position="128"/>
    </location>
</feature>
<dbReference type="CDD" id="cd04366">
    <property type="entry name" value="IlGF_insulin_bombyxin_like"/>
    <property type="match status" value="1"/>
</dbReference>
<feature type="signal peptide" evidence="7">
    <location>
        <begin position="1"/>
        <end position="23"/>
    </location>
</feature>
<dbReference type="PRINTS" id="PR00276">
    <property type="entry name" value="INSULINFAMLY"/>
</dbReference>
<keyword evidence="10" id="KW-1185">Reference proteome</keyword>
<dbReference type="PROSITE" id="PS00262">
    <property type="entry name" value="INSULIN"/>
    <property type="match status" value="1"/>
</dbReference>
<evidence type="ECO:0000256" key="1">
    <source>
        <dbReference type="ARBA" id="ARBA00009034"/>
    </source>
</evidence>
<accession>A0A9Q0MN68</accession>
<gene>
    <name evidence="9" type="ORF">Bhyg_15775</name>
</gene>
<comment type="subunit">
    <text evidence="2">Heterodimer of a B chain and an A chain linked by two disulfide bonds.</text>
</comment>
<dbReference type="EMBL" id="WJQU01002693">
    <property type="protein sequence ID" value="KAJ6631723.1"/>
    <property type="molecule type" value="Genomic_DNA"/>
</dbReference>